<protein>
    <submittedName>
        <fullName evidence="2">Uncharacterized protein</fullName>
    </submittedName>
</protein>
<feature type="signal peptide" evidence="1">
    <location>
        <begin position="1"/>
        <end position="19"/>
    </location>
</feature>
<reference evidence="2" key="1">
    <citation type="journal article" date="2023" name="Genome Biol. Evol.">
        <title>First Whole Genome Sequence and Flow Cytometry Genome Size Data for the Lichen-Forming Fungus Ramalina farinacea (Ascomycota).</title>
        <authorList>
            <person name="Llewellyn T."/>
            <person name="Mian S."/>
            <person name="Hill R."/>
            <person name="Leitch I.J."/>
            <person name="Gaya E."/>
        </authorList>
    </citation>
    <scope>NUCLEOTIDE SEQUENCE</scope>
    <source>
        <strain evidence="2">LIQ254RAFAR</strain>
    </source>
</reference>
<accession>A0AA43QWS9</accession>
<evidence type="ECO:0000313" key="2">
    <source>
        <dbReference type="EMBL" id="MDI1493119.1"/>
    </source>
</evidence>
<keyword evidence="3" id="KW-1185">Reference proteome</keyword>
<sequence>MRPVTLLTQSFLFVTSVVALPAILKPRQGLATGSAYVSDLEADVSALSTEITSITATDPSADTAAITAEIDTLTGDLLSLDAALSSAAPGTKRDGLSSPAEMQALQQRQDPPGLCSTAAAVAADVEAVTASVDTLLGADSLDPATAAEIEATLDSLAAPALPLPGC</sequence>
<evidence type="ECO:0000313" key="3">
    <source>
        <dbReference type="Proteomes" id="UP001161017"/>
    </source>
</evidence>
<keyword evidence="1" id="KW-0732">Signal</keyword>
<dbReference type="Proteomes" id="UP001161017">
    <property type="component" value="Unassembled WGS sequence"/>
</dbReference>
<dbReference type="EMBL" id="JAPUFD010000023">
    <property type="protein sequence ID" value="MDI1493119.1"/>
    <property type="molecule type" value="Genomic_DNA"/>
</dbReference>
<comment type="caution">
    <text evidence="2">The sequence shown here is derived from an EMBL/GenBank/DDBJ whole genome shotgun (WGS) entry which is preliminary data.</text>
</comment>
<dbReference type="AlphaFoldDB" id="A0AA43QWS9"/>
<feature type="chain" id="PRO_5041204361" evidence="1">
    <location>
        <begin position="20"/>
        <end position="166"/>
    </location>
</feature>
<gene>
    <name evidence="2" type="ORF">OHK93_004906</name>
</gene>
<organism evidence="2 3">
    <name type="scientific">Ramalina farinacea</name>
    <dbReference type="NCBI Taxonomy" id="258253"/>
    <lineage>
        <taxon>Eukaryota</taxon>
        <taxon>Fungi</taxon>
        <taxon>Dikarya</taxon>
        <taxon>Ascomycota</taxon>
        <taxon>Pezizomycotina</taxon>
        <taxon>Lecanoromycetes</taxon>
        <taxon>OSLEUM clade</taxon>
        <taxon>Lecanoromycetidae</taxon>
        <taxon>Lecanorales</taxon>
        <taxon>Lecanorineae</taxon>
        <taxon>Ramalinaceae</taxon>
        <taxon>Ramalina</taxon>
    </lineage>
</organism>
<name>A0AA43QWS9_9LECA</name>
<proteinExistence type="predicted"/>
<evidence type="ECO:0000256" key="1">
    <source>
        <dbReference type="SAM" id="SignalP"/>
    </source>
</evidence>